<feature type="region of interest" description="Disordered" evidence="6">
    <location>
        <begin position="108"/>
        <end position="128"/>
    </location>
</feature>
<comment type="caution">
    <text evidence="7">The sequence shown here is derived from an EMBL/GenBank/DDBJ whole genome shotgun (WGS) entry which is preliminary data.</text>
</comment>
<feature type="region of interest" description="Disordered" evidence="6">
    <location>
        <begin position="1"/>
        <end position="56"/>
    </location>
</feature>
<dbReference type="GO" id="GO:0008270">
    <property type="term" value="F:zinc ion binding"/>
    <property type="evidence" value="ECO:0007669"/>
    <property type="project" value="UniProtKB-KW"/>
</dbReference>
<proteinExistence type="predicted"/>
<evidence type="ECO:0000256" key="3">
    <source>
        <dbReference type="ARBA" id="ARBA00022771"/>
    </source>
</evidence>
<keyword evidence="2" id="KW-0479">Metal-binding</keyword>
<feature type="compositionally biased region" description="Low complexity" evidence="6">
    <location>
        <begin position="610"/>
        <end position="623"/>
    </location>
</feature>
<keyword evidence="3" id="KW-0863">Zinc-finger</keyword>
<dbReference type="Proteomes" id="UP000820818">
    <property type="component" value="Unassembled WGS sequence"/>
</dbReference>
<evidence type="ECO:0000256" key="6">
    <source>
        <dbReference type="SAM" id="MobiDB-lite"/>
    </source>
</evidence>
<dbReference type="InterPro" id="IPR012337">
    <property type="entry name" value="RNaseH-like_sf"/>
</dbReference>
<dbReference type="InterPro" id="IPR052035">
    <property type="entry name" value="ZnF_BED_domain_contain"/>
</dbReference>
<evidence type="ECO:0000256" key="2">
    <source>
        <dbReference type="ARBA" id="ARBA00022723"/>
    </source>
</evidence>
<evidence type="ECO:0000256" key="1">
    <source>
        <dbReference type="ARBA" id="ARBA00004123"/>
    </source>
</evidence>
<dbReference type="SUPFAM" id="SSF53098">
    <property type="entry name" value="Ribonuclease H-like"/>
    <property type="match status" value="1"/>
</dbReference>
<feature type="compositionally biased region" description="Low complexity" evidence="6">
    <location>
        <begin position="31"/>
        <end position="52"/>
    </location>
</feature>
<protein>
    <submittedName>
        <fullName evidence="7">Zinc finger BED domain-containing protein 4-like</fullName>
    </submittedName>
</protein>
<dbReference type="AlphaFoldDB" id="A0AAD5KFT8"/>
<dbReference type="EMBL" id="WJBH02000052">
    <property type="protein sequence ID" value="KAI9551044.1"/>
    <property type="molecule type" value="Genomic_DNA"/>
</dbReference>
<reference evidence="7" key="1">
    <citation type="submission" date="2022-05" db="EMBL/GenBank/DDBJ databases">
        <title>A multi-omics perspective on studying reproductive biology in Daphnia sinensis.</title>
        <authorList>
            <person name="Jia J."/>
        </authorList>
    </citation>
    <scope>NUCLEOTIDE SEQUENCE</scope>
    <source>
        <strain evidence="7">WSL</strain>
    </source>
</reference>
<feature type="region of interest" description="Disordered" evidence="6">
    <location>
        <begin position="610"/>
        <end position="631"/>
    </location>
</feature>
<gene>
    <name evidence="7" type="ORF">GHT06_007643</name>
</gene>
<name>A0AAD5KFT8_9CRUS</name>
<accession>A0AAD5KFT8</accession>
<feature type="compositionally biased region" description="Acidic residues" evidence="6">
    <location>
        <begin position="14"/>
        <end position="27"/>
    </location>
</feature>
<comment type="subcellular location">
    <subcellularLocation>
        <location evidence="1">Nucleus</location>
    </subcellularLocation>
</comment>
<dbReference type="PANTHER" id="PTHR46481:SF10">
    <property type="entry name" value="ZINC FINGER BED DOMAIN-CONTAINING PROTEIN 39"/>
    <property type="match status" value="1"/>
</dbReference>
<evidence type="ECO:0000256" key="5">
    <source>
        <dbReference type="ARBA" id="ARBA00023242"/>
    </source>
</evidence>
<organism evidence="7 8">
    <name type="scientific">Daphnia sinensis</name>
    <dbReference type="NCBI Taxonomy" id="1820382"/>
    <lineage>
        <taxon>Eukaryota</taxon>
        <taxon>Metazoa</taxon>
        <taxon>Ecdysozoa</taxon>
        <taxon>Arthropoda</taxon>
        <taxon>Crustacea</taxon>
        <taxon>Branchiopoda</taxon>
        <taxon>Diplostraca</taxon>
        <taxon>Cladocera</taxon>
        <taxon>Anomopoda</taxon>
        <taxon>Daphniidae</taxon>
        <taxon>Daphnia</taxon>
        <taxon>Daphnia similis group</taxon>
    </lineage>
</organism>
<keyword evidence="5" id="KW-0539">Nucleus</keyword>
<evidence type="ECO:0000256" key="4">
    <source>
        <dbReference type="ARBA" id="ARBA00022833"/>
    </source>
</evidence>
<evidence type="ECO:0000313" key="8">
    <source>
        <dbReference type="Proteomes" id="UP000820818"/>
    </source>
</evidence>
<dbReference type="PANTHER" id="PTHR46481">
    <property type="entry name" value="ZINC FINGER BED DOMAIN-CONTAINING PROTEIN 4"/>
    <property type="match status" value="1"/>
</dbReference>
<dbReference type="GO" id="GO:0005634">
    <property type="term" value="C:nucleus"/>
    <property type="evidence" value="ECO:0007669"/>
    <property type="project" value="UniProtKB-SubCell"/>
</dbReference>
<keyword evidence="4" id="KW-0862">Zinc</keyword>
<evidence type="ECO:0000313" key="7">
    <source>
        <dbReference type="EMBL" id="KAI9551044.1"/>
    </source>
</evidence>
<keyword evidence="8" id="KW-1185">Reference proteome</keyword>
<sequence>MSEMDDDFNRTIQDYDEDIEEGIDENADLNSSRPTSSMSTGSSKSVSGSRGPQKSHPVWAHFKQEMIEGKVWSFCCISNCNYKTKGVIVTNVKNHLTSKHKKEAQELVSEEAKRKESNNSKCKSLKRKTDEEGSIDKFLSAKKSLGKAYSKSSEKYRNLKHKLTIIAACTTISQNAIQSLEFKRYIEECDPNAAACIPSRPTLTSWVIHFSSELMQRLSENLRAAEKFNVCIDIWSQRGLSHSYLGVTVHYFNKQSKKYDSVALACHSLEQPHTGKAIKYALDDCLEKYGFRDSSNVFRYVTDKGANVISALKPYKILMAVPSQYLSDFDDEFPVDFVMEESEDLDGEESEQITELLDLDLEASEEEESQIEDDNEDNMDWMEEEFPKRLTCIDHELDTMCHRVLDKTTSPIFKLKCRVLPLINRFSKSEKLKYLAGKKLLKVAPTRWNSFFYVCNRLSKLKEAVIKVCLERAWEIDFLWNDVELCRDFLRPMAIATTFLEGHKYSTSPSVVPFLLTISEHLQDSEKKFGRFKNVCENLLGELKSRFSLIMDPYSRNFDSTFLICTMLSPLKTTELDDELFSTGKQRLKMHLLSPSTSITSIRETLSSSTSTVTSTEGKTSVSDGLHTSNKRKNRKSLLNRHFVKKDALL</sequence>